<dbReference type="Gene3D" id="2.120.10.80">
    <property type="entry name" value="Kelch-type beta propeller"/>
    <property type="match status" value="1"/>
</dbReference>
<keyword evidence="1" id="KW-0880">Kelch repeat</keyword>
<evidence type="ECO:0000256" key="1">
    <source>
        <dbReference type="ARBA" id="ARBA00022441"/>
    </source>
</evidence>
<dbReference type="InterPro" id="IPR006652">
    <property type="entry name" value="Kelch_1"/>
</dbReference>
<evidence type="ECO:0000313" key="3">
    <source>
        <dbReference type="EMBL" id="CDQ88709.1"/>
    </source>
</evidence>
<dbReference type="Proteomes" id="UP000193380">
    <property type="component" value="Unassembled WGS sequence"/>
</dbReference>
<accession>A0A060YGZ8</accession>
<proteinExistence type="predicted"/>
<sequence>MVSPLPKPVHSAAATVCGGKVYVFGGVNEAGRSAGVLQSYVPQTNSWSFIESPMIDNKYAPAVTLNGHVFILGGAYARATTIYDPDKGNIKAGPNMNHSRQFCR</sequence>
<dbReference type="SUPFAM" id="SSF117281">
    <property type="entry name" value="Kelch motif"/>
    <property type="match status" value="1"/>
</dbReference>
<dbReference type="InterPro" id="IPR015915">
    <property type="entry name" value="Kelch-typ_b-propeller"/>
</dbReference>
<organism evidence="3 4">
    <name type="scientific">Oncorhynchus mykiss</name>
    <name type="common">Rainbow trout</name>
    <name type="synonym">Salmo gairdneri</name>
    <dbReference type="NCBI Taxonomy" id="8022"/>
    <lineage>
        <taxon>Eukaryota</taxon>
        <taxon>Metazoa</taxon>
        <taxon>Chordata</taxon>
        <taxon>Craniata</taxon>
        <taxon>Vertebrata</taxon>
        <taxon>Euteleostomi</taxon>
        <taxon>Actinopterygii</taxon>
        <taxon>Neopterygii</taxon>
        <taxon>Teleostei</taxon>
        <taxon>Protacanthopterygii</taxon>
        <taxon>Salmoniformes</taxon>
        <taxon>Salmonidae</taxon>
        <taxon>Salmoninae</taxon>
        <taxon>Oncorhynchus</taxon>
    </lineage>
</organism>
<evidence type="ECO:0000256" key="2">
    <source>
        <dbReference type="ARBA" id="ARBA00022737"/>
    </source>
</evidence>
<dbReference type="STRING" id="8022.A0A060YGZ8"/>
<name>A0A060YGZ8_ONCMY</name>
<dbReference type="Pfam" id="PF01344">
    <property type="entry name" value="Kelch_1"/>
    <property type="match status" value="1"/>
</dbReference>
<dbReference type="PANTHER" id="PTHR24412:SF10">
    <property type="entry name" value="KELCH-LIKE PROTEIN 29"/>
    <property type="match status" value="1"/>
</dbReference>
<keyword evidence="2" id="KW-0677">Repeat</keyword>
<reference evidence="3" key="1">
    <citation type="journal article" date="2014" name="Nat. Commun.">
        <title>The rainbow trout genome provides novel insights into evolution after whole-genome duplication in vertebrates.</title>
        <authorList>
            <person name="Berthelot C."/>
            <person name="Brunet F."/>
            <person name="Chalopin D."/>
            <person name="Juanchich A."/>
            <person name="Bernard M."/>
            <person name="Noel B."/>
            <person name="Bento P."/>
            <person name="Da Silva C."/>
            <person name="Labadie K."/>
            <person name="Alberti A."/>
            <person name="Aury J.M."/>
            <person name="Louis A."/>
            <person name="Dehais P."/>
            <person name="Bardou P."/>
            <person name="Montfort J."/>
            <person name="Klopp C."/>
            <person name="Cabau C."/>
            <person name="Gaspin C."/>
            <person name="Thorgaard G.H."/>
            <person name="Boussaha M."/>
            <person name="Quillet E."/>
            <person name="Guyomard R."/>
            <person name="Galiana D."/>
            <person name="Bobe J."/>
            <person name="Volff J.N."/>
            <person name="Genet C."/>
            <person name="Wincker P."/>
            <person name="Jaillon O."/>
            <person name="Roest Crollius H."/>
            <person name="Guiguen Y."/>
        </authorList>
    </citation>
    <scope>NUCLEOTIDE SEQUENCE [LARGE SCALE GENOMIC DNA]</scope>
</reference>
<dbReference type="AlphaFoldDB" id="A0A060YGZ8"/>
<dbReference type="PaxDb" id="8022-A0A060YGZ8"/>
<evidence type="ECO:0000313" key="4">
    <source>
        <dbReference type="Proteomes" id="UP000193380"/>
    </source>
</evidence>
<dbReference type="EMBL" id="FR908890">
    <property type="protein sequence ID" value="CDQ88709.1"/>
    <property type="molecule type" value="Genomic_DNA"/>
</dbReference>
<dbReference type="PANTHER" id="PTHR24412">
    <property type="entry name" value="KELCH PROTEIN"/>
    <property type="match status" value="1"/>
</dbReference>
<protein>
    <submittedName>
        <fullName evidence="3">Uncharacterized protein</fullName>
    </submittedName>
</protein>
<reference evidence="3" key="2">
    <citation type="submission" date="2014-03" db="EMBL/GenBank/DDBJ databases">
        <authorList>
            <person name="Genoscope - CEA"/>
        </authorList>
    </citation>
    <scope>NUCLEOTIDE SEQUENCE</scope>
</reference>
<gene>
    <name evidence="3" type="ORF">GSONMT00036063001</name>
</gene>